<evidence type="ECO:0008006" key="6">
    <source>
        <dbReference type="Google" id="ProtNLM"/>
    </source>
</evidence>
<feature type="transmembrane region" description="Helical" evidence="1">
    <location>
        <begin position="7"/>
        <end position="27"/>
    </location>
</feature>
<accession>A0A7X3BUR5</accession>
<gene>
    <name evidence="2" type="ORF">GMD11_02030</name>
    <name evidence="3" type="ORF">GMD18_02025</name>
</gene>
<evidence type="ECO:0000313" key="5">
    <source>
        <dbReference type="Proteomes" id="UP000484547"/>
    </source>
</evidence>
<reference evidence="4 5" key="1">
    <citation type="journal article" date="2019" name="Nat. Med.">
        <title>A library of human gut bacterial isolates paired with longitudinal multiomics data enables mechanistic microbiome research.</title>
        <authorList>
            <person name="Poyet M."/>
            <person name="Groussin M."/>
            <person name="Gibbons S.M."/>
            <person name="Avila-Pacheco J."/>
            <person name="Jiang X."/>
            <person name="Kearney S.M."/>
            <person name="Perrotta A.R."/>
            <person name="Berdy B."/>
            <person name="Zhao S."/>
            <person name="Lieberman T.D."/>
            <person name="Swanson P.K."/>
            <person name="Smith M."/>
            <person name="Roesemann S."/>
            <person name="Alexander J.E."/>
            <person name="Rich S.A."/>
            <person name="Livny J."/>
            <person name="Vlamakis H."/>
            <person name="Clish C."/>
            <person name="Bullock K."/>
            <person name="Deik A."/>
            <person name="Scott J."/>
            <person name="Pierce K.A."/>
            <person name="Xavier R.J."/>
            <person name="Alm E.J."/>
        </authorList>
    </citation>
    <scope>NUCLEOTIDE SEQUENCE [LARGE SCALE GENOMIC DNA]</scope>
    <source>
        <strain evidence="2 5">BIOML-A13</strain>
        <strain evidence="3 4">BIOML-A3</strain>
    </source>
</reference>
<keyword evidence="1" id="KW-0812">Transmembrane</keyword>
<evidence type="ECO:0000313" key="4">
    <source>
        <dbReference type="Proteomes" id="UP000443070"/>
    </source>
</evidence>
<protein>
    <recommendedName>
        <fullName evidence="6">Prepilin-type N-terminal cleavage/methylation domain-containing protein</fullName>
    </recommendedName>
</protein>
<evidence type="ECO:0000256" key="1">
    <source>
        <dbReference type="SAM" id="Phobius"/>
    </source>
</evidence>
<evidence type="ECO:0000313" key="3">
    <source>
        <dbReference type="EMBL" id="MTU03179.1"/>
    </source>
</evidence>
<organism evidence="2 5">
    <name type="scientific">Phascolarctobacterium faecium</name>
    <dbReference type="NCBI Taxonomy" id="33025"/>
    <lineage>
        <taxon>Bacteria</taxon>
        <taxon>Bacillati</taxon>
        <taxon>Bacillota</taxon>
        <taxon>Negativicutes</taxon>
        <taxon>Acidaminococcales</taxon>
        <taxon>Acidaminococcaceae</taxon>
        <taxon>Phascolarctobacterium</taxon>
    </lineage>
</organism>
<keyword evidence="1" id="KW-1133">Transmembrane helix</keyword>
<dbReference type="Proteomes" id="UP000484547">
    <property type="component" value="Unassembled WGS sequence"/>
</dbReference>
<dbReference type="EMBL" id="WNBW01000001">
    <property type="protein sequence ID" value="MTU03179.1"/>
    <property type="molecule type" value="Genomic_DNA"/>
</dbReference>
<keyword evidence="4" id="KW-1185">Reference proteome</keyword>
<dbReference type="RefSeq" id="WP_155163540.1">
    <property type="nucleotide sequence ID" value="NZ_WNBG01000001.1"/>
</dbReference>
<proteinExistence type="predicted"/>
<name>A0A7X3BUR5_9FIRM</name>
<dbReference type="EMBL" id="WNBM01000001">
    <property type="protein sequence ID" value="MTT75048.1"/>
    <property type="molecule type" value="Genomic_DNA"/>
</dbReference>
<keyword evidence="1" id="KW-0472">Membrane</keyword>
<sequence length="167" mass="18839">MHCRNKGFLLVELNLALIFIITMSLIFTGGLRQLLQGWQRIQSDIMLRRAANYSFSLPERELFLHAATVTISNTGYKGSSKIICQDVFGSRQITFYLSGNILYRETKSNSLKGINVLSLASVKVEEFRAERLNTKELLLTIKIQDTKSGRRITSRKVLLLGNGVIEG</sequence>
<comment type="caution">
    <text evidence="2">The sequence shown here is derived from an EMBL/GenBank/DDBJ whole genome shotgun (WGS) entry which is preliminary data.</text>
</comment>
<dbReference type="AlphaFoldDB" id="A0A7X3BUR5"/>
<evidence type="ECO:0000313" key="2">
    <source>
        <dbReference type="EMBL" id="MTT75048.1"/>
    </source>
</evidence>
<dbReference type="Proteomes" id="UP000443070">
    <property type="component" value="Unassembled WGS sequence"/>
</dbReference>